<dbReference type="AlphaFoldDB" id="A0A1U7IZC9"/>
<evidence type="ECO:0000313" key="2">
    <source>
        <dbReference type="Proteomes" id="UP000185557"/>
    </source>
</evidence>
<dbReference type="EMBL" id="MRCG01000024">
    <property type="protein sequence ID" value="OKH44297.1"/>
    <property type="molecule type" value="Genomic_DNA"/>
</dbReference>
<dbReference type="Proteomes" id="UP000185557">
    <property type="component" value="Unassembled WGS sequence"/>
</dbReference>
<sequence>MPALLTAAENTSLAIASISISDPENAVGQTIASELASVQLAVANGQLSIGNLNGATISSGLAN</sequence>
<reference evidence="1 2" key="1">
    <citation type="submission" date="2016-11" db="EMBL/GenBank/DDBJ databases">
        <title>Draft Genome Sequences of Nine Cyanobacterial Strains from Diverse Habitats.</title>
        <authorList>
            <person name="Zhu T."/>
            <person name="Hou S."/>
            <person name="Lu X."/>
            <person name="Hess W.R."/>
        </authorList>
    </citation>
    <scope>NUCLEOTIDE SEQUENCE [LARGE SCALE GENOMIC DNA]</scope>
    <source>
        <strain evidence="1 2">NIES-30</strain>
    </source>
</reference>
<evidence type="ECO:0000313" key="1">
    <source>
        <dbReference type="EMBL" id="OKH44297.1"/>
    </source>
</evidence>
<proteinExistence type="predicted"/>
<organism evidence="1 2">
    <name type="scientific">Phormidium tenue NIES-30</name>
    <dbReference type="NCBI Taxonomy" id="549789"/>
    <lineage>
        <taxon>Bacteria</taxon>
        <taxon>Bacillati</taxon>
        <taxon>Cyanobacteriota</taxon>
        <taxon>Cyanophyceae</taxon>
        <taxon>Oscillatoriophycideae</taxon>
        <taxon>Oscillatoriales</taxon>
        <taxon>Oscillatoriaceae</taxon>
        <taxon>Phormidium</taxon>
    </lineage>
</organism>
<comment type="caution">
    <text evidence="1">The sequence shown here is derived from an EMBL/GenBank/DDBJ whole genome shotgun (WGS) entry which is preliminary data.</text>
</comment>
<dbReference type="RefSeq" id="WP_073610770.1">
    <property type="nucleotide sequence ID" value="NZ_MRCG01000024.1"/>
</dbReference>
<protein>
    <submittedName>
        <fullName evidence="1">Uncharacterized protein</fullName>
    </submittedName>
</protein>
<gene>
    <name evidence="1" type="ORF">NIES30_22880</name>
</gene>
<name>A0A1U7IZC9_9CYAN</name>
<keyword evidence="2" id="KW-1185">Reference proteome</keyword>
<accession>A0A1U7IZC9</accession>